<dbReference type="InterPro" id="IPR002591">
    <property type="entry name" value="Phosphodiest/P_Trfase"/>
</dbReference>
<dbReference type="GO" id="GO:0016787">
    <property type="term" value="F:hydrolase activity"/>
    <property type="evidence" value="ECO:0007669"/>
    <property type="project" value="UniProtKB-ARBA"/>
</dbReference>
<keyword evidence="1" id="KW-0732">Signal</keyword>
<dbReference type="InterPro" id="IPR017850">
    <property type="entry name" value="Alkaline_phosphatase_core_sf"/>
</dbReference>
<dbReference type="Gene3D" id="3.40.720.10">
    <property type="entry name" value="Alkaline Phosphatase, subunit A"/>
    <property type="match status" value="1"/>
</dbReference>
<keyword evidence="2" id="KW-1185">Reference proteome</keyword>
<dbReference type="PANTHER" id="PTHR10151:SF120">
    <property type="entry name" value="BIS(5'-ADENOSYL)-TRIPHOSPHATASE"/>
    <property type="match status" value="1"/>
</dbReference>
<proteinExistence type="predicted"/>
<organism evidence="2 3">
    <name type="scientific">Macrostomum lignano</name>
    <dbReference type="NCBI Taxonomy" id="282301"/>
    <lineage>
        <taxon>Eukaryota</taxon>
        <taxon>Metazoa</taxon>
        <taxon>Spiralia</taxon>
        <taxon>Lophotrochozoa</taxon>
        <taxon>Platyhelminthes</taxon>
        <taxon>Rhabditophora</taxon>
        <taxon>Macrostomorpha</taxon>
        <taxon>Macrostomida</taxon>
        <taxon>Macrostomidae</taxon>
        <taxon>Macrostomum</taxon>
    </lineage>
</organism>
<sequence length="584" mass="63640">MNHLLSQGLLLLLLIPLASAAALKESRSSTKPPLLLISLDGFRYDYLTLFANETPNMNRLAQLEGAYAARIKPAYMTKTAANHWTMVTGQHQEVHGVVNNQMFDPVFNETVDMFNTDDERWWNASEPIWLTAEASGLRAGVYRWPGGHVAIGGRLPTYLTPRTEKRGDKVAQSPELSAGLDRVLDWLTNGQARLVVAYHDEPDFTAHGQGPGAVGPVLAEIDAAIGRFLRQLKERGMQQRVNVIITSDHGMLPVNHNNTIRVNGRKHPATSAVLQMGVALGLFAKPNRSMELYSAMLEDIGKSGKSKMANVVHRRELPDHLHYKRHRRIPDILIMPVKGYQIADNNDTVWKLGMHGGEPDWDEMQVPLLAIGPAFVKGARTDSTAEQTDIYGLACRLIGLPARPHNGSDNGPLSSLLHNDGNLAQAELPLLLPLLLTVWKLMLNISRSGRFHAACDEKFAAATRYGAALDGDGQPGQLQPLLRLNVQCVNSGHTGLAWAGAAEGVHPLICAGRCAPGLGNIAIAAAKSNTFAGVNRLTSLGAAADHEQGIVQFSHRWEHVLLLQRRQAVPTAGAQGCRRLFVGS</sequence>
<dbReference type="Pfam" id="PF01663">
    <property type="entry name" value="Phosphodiest"/>
    <property type="match status" value="1"/>
</dbReference>
<dbReference type="WBParaSite" id="maker-uti_cns_0048660-snap-gene-0.3-mRNA-1">
    <property type="protein sequence ID" value="maker-uti_cns_0048660-snap-gene-0.3-mRNA-1"/>
    <property type="gene ID" value="maker-uti_cns_0048660-snap-gene-0.3"/>
</dbReference>
<dbReference type="SUPFAM" id="SSF53649">
    <property type="entry name" value="Alkaline phosphatase-like"/>
    <property type="match status" value="1"/>
</dbReference>
<dbReference type="AlphaFoldDB" id="A0A1I8JKF5"/>
<dbReference type="Gene3D" id="3.30.1360.180">
    <property type="match status" value="1"/>
</dbReference>
<evidence type="ECO:0000313" key="3">
    <source>
        <dbReference type="WBParaSite" id="maker-uti_cns_0048660-snap-gene-0.3-mRNA-1"/>
    </source>
</evidence>
<feature type="signal peptide" evidence="1">
    <location>
        <begin position="1"/>
        <end position="20"/>
    </location>
</feature>
<reference evidence="3" key="1">
    <citation type="submission" date="2016-11" db="UniProtKB">
        <authorList>
            <consortium name="WormBaseParasite"/>
        </authorList>
    </citation>
    <scope>IDENTIFICATION</scope>
</reference>
<evidence type="ECO:0000256" key="1">
    <source>
        <dbReference type="SAM" id="SignalP"/>
    </source>
</evidence>
<dbReference type="Proteomes" id="UP000095280">
    <property type="component" value="Unplaced"/>
</dbReference>
<accession>A0A1I8JKF5</accession>
<feature type="chain" id="PRO_5009321806" evidence="1">
    <location>
        <begin position="21"/>
        <end position="584"/>
    </location>
</feature>
<name>A0A1I8JKF5_9PLAT</name>
<protein>
    <submittedName>
        <fullName evidence="3">Alkaline phosphatase family protein</fullName>
    </submittedName>
</protein>
<dbReference type="CDD" id="cd16018">
    <property type="entry name" value="Enpp"/>
    <property type="match status" value="1"/>
</dbReference>
<evidence type="ECO:0000313" key="2">
    <source>
        <dbReference type="Proteomes" id="UP000095280"/>
    </source>
</evidence>
<dbReference type="PANTHER" id="PTHR10151">
    <property type="entry name" value="ECTONUCLEOTIDE PYROPHOSPHATASE/PHOSPHODIESTERASE"/>
    <property type="match status" value="1"/>
</dbReference>